<dbReference type="Proteomes" id="UP000016927">
    <property type="component" value="Unassembled WGS sequence"/>
</dbReference>
<dbReference type="GO" id="GO:0031428">
    <property type="term" value="C:box C/D methylation guide snoRNP complex"/>
    <property type="evidence" value="ECO:0007669"/>
    <property type="project" value="InterPro"/>
</dbReference>
<dbReference type="PANTHER" id="PTHR10894:SF0">
    <property type="entry name" value="NUCLEOLAR PROTEIN 56"/>
    <property type="match status" value="1"/>
</dbReference>
<dbReference type="SMART" id="SM00931">
    <property type="entry name" value="NOSIC"/>
    <property type="match status" value="1"/>
</dbReference>
<evidence type="ECO:0000256" key="3">
    <source>
        <dbReference type="ARBA" id="ARBA00022517"/>
    </source>
</evidence>
<dbReference type="OMA" id="CENLMNE"/>
<dbReference type="Pfam" id="PF01798">
    <property type="entry name" value="Nop"/>
    <property type="match status" value="1"/>
</dbReference>
<sequence>MEHLLFEHPQGYLLFECKEYEDISKESFSEYLKLLEAVKLVGKLDFKDLDMAMQNITVLSGNKLPIELENFLDLNNVKVLYADISLKNVLNEKGIEQRNCVNLTRGIRHNLKKFLKNDEDERKQFLLSTSHAFSRNKVEYGARNEDSVLFHTVNMLDQIEKDINSYTMRVKEIYGWSFPELYSICKNNDEFIHVINLFLTGTRHKDINDELLKKIEIAKEKSIGMKISEEDTDNIKNLCAIIEKKIEIRTDLKKYLYEKVEIIAPNLSAYLGEYIAAKIIALAGGILNLAKAPASTIQLLGAEKSLFKSLKERSDTPKYGVLYHSNFVVKTNSKDKARISRYIASKISILAKIDYFSVDRSNSYGLEIKKLTDKKINSLITKEEVERTDEVLKITFKLLTEGVFYGDLSLNINEINKRIRPLFYEAVMLYDRSVCVLKNNSNKFIFSEYSPNDNLEIKTVLENIANKQVVDSYILESLIHNKWVEKDKDGFKLSPRSLIQFDEYILDLDGKYRKCGICNQLVDGKELHEYCENLMNENR</sequence>
<name>R0M6G8_NOSB1</name>
<dbReference type="Gene3D" id="1.10.287.4070">
    <property type="match status" value="1"/>
</dbReference>
<comment type="subcellular location">
    <subcellularLocation>
        <location evidence="1">Nucleus</location>
        <location evidence="1">Nucleolus</location>
    </subcellularLocation>
</comment>
<evidence type="ECO:0000259" key="6">
    <source>
        <dbReference type="PROSITE" id="PS51358"/>
    </source>
</evidence>
<proteinExistence type="inferred from homology"/>
<dbReference type="InterPro" id="IPR045056">
    <property type="entry name" value="Nop56/Nop58"/>
</dbReference>
<dbReference type="GO" id="GO:0030515">
    <property type="term" value="F:snoRNA binding"/>
    <property type="evidence" value="ECO:0007669"/>
    <property type="project" value="InterPro"/>
</dbReference>
<dbReference type="VEuPathDB" id="MicrosporidiaDB:NBO_65g0003"/>
<protein>
    <recommendedName>
        <fullName evidence="5">Nucleolar protein 56</fullName>
    </recommendedName>
</protein>
<dbReference type="AlphaFoldDB" id="R0M6G8"/>
<evidence type="ECO:0000256" key="1">
    <source>
        <dbReference type="ARBA" id="ARBA00004604"/>
    </source>
</evidence>
<evidence type="ECO:0000313" key="8">
    <source>
        <dbReference type="Proteomes" id="UP000016927"/>
    </source>
</evidence>
<evidence type="ECO:0000256" key="5">
    <source>
        <dbReference type="ARBA" id="ARBA00040742"/>
    </source>
</evidence>
<dbReference type="InterPro" id="IPR036070">
    <property type="entry name" value="Nop_dom_sf"/>
</dbReference>
<dbReference type="SUPFAM" id="SSF89124">
    <property type="entry name" value="Nop domain"/>
    <property type="match status" value="1"/>
</dbReference>
<keyword evidence="3" id="KW-0690">Ribosome biogenesis</keyword>
<evidence type="ECO:0000256" key="4">
    <source>
        <dbReference type="ARBA" id="ARBA00023242"/>
    </source>
</evidence>
<organism evidence="7 8">
    <name type="scientific">Nosema bombycis (strain CQ1 / CVCC 102059)</name>
    <name type="common">Microsporidian parasite</name>
    <name type="synonym">Pebrine of silkworm</name>
    <dbReference type="NCBI Taxonomy" id="578461"/>
    <lineage>
        <taxon>Eukaryota</taxon>
        <taxon>Fungi</taxon>
        <taxon>Fungi incertae sedis</taxon>
        <taxon>Microsporidia</taxon>
        <taxon>Nosematidae</taxon>
        <taxon>Nosema</taxon>
    </lineage>
</organism>
<keyword evidence="4" id="KW-0539">Nucleus</keyword>
<feature type="domain" description="Nop" evidence="6">
    <location>
        <begin position="263"/>
        <end position="381"/>
    </location>
</feature>
<keyword evidence="8" id="KW-1185">Reference proteome</keyword>
<dbReference type="STRING" id="578461.R0M6G8"/>
<reference evidence="7 8" key="1">
    <citation type="journal article" date="2013" name="BMC Genomics">
        <title>Comparative genomics of parasitic silkworm microsporidia reveal an association between genome expansion and host adaptation.</title>
        <authorList>
            <person name="Pan G."/>
            <person name="Xu J."/>
            <person name="Li T."/>
            <person name="Xia Q."/>
            <person name="Liu S.L."/>
            <person name="Zhang G."/>
            <person name="Li S."/>
            <person name="Li C."/>
            <person name="Liu H."/>
            <person name="Yang L."/>
            <person name="Liu T."/>
            <person name="Zhang X."/>
            <person name="Wu Z."/>
            <person name="Fan W."/>
            <person name="Dang X."/>
            <person name="Xiang H."/>
            <person name="Tao M."/>
            <person name="Li Y."/>
            <person name="Hu J."/>
            <person name="Li Z."/>
            <person name="Lin L."/>
            <person name="Luo J."/>
            <person name="Geng L."/>
            <person name="Wang L."/>
            <person name="Long M."/>
            <person name="Wan Y."/>
            <person name="He N."/>
            <person name="Zhang Z."/>
            <person name="Lu C."/>
            <person name="Keeling P.J."/>
            <person name="Wang J."/>
            <person name="Xiang Z."/>
            <person name="Zhou Z."/>
        </authorList>
    </citation>
    <scope>NUCLEOTIDE SEQUENCE [LARGE SCALE GENOMIC DNA]</scope>
    <source>
        <strain evidence="8">CQ1 / CVCC 102059</strain>
    </source>
</reference>
<comment type="similarity">
    <text evidence="2">Belongs to the NOP5/NOP56 family.</text>
</comment>
<dbReference type="PROSITE" id="PS51358">
    <property type="entry name" value="NOP"/>
    <property type="match status" value="1"/>
</dbReference>
<dbReference type="Gene3D" id="1.10.246.90">
    <property type="entry name" value="Nop domain"/>
    <property type="match status" value="1"/>
</dbReference>
<evidence type="ECO:0000313" key="7">
    <source>
        <dbReference type="EMBL" id="EOB13599.1"/>
    </source>
</evidence>
<dbReference type="InterPro" id="IPR002687">
    <property type="entry name" value="Nop_dom"/>
</dbReference>
<dbReference type="EMBL" id="KB908973">
    <property type="protein sequence ID" value="EOB13599.1"/>
    <property type="molecule type" value="Genomic_DNA"/>
</dbReference>
<dbReference type="InterPro" id="IPR042239">
    <property type="entry name" value="Nop_C"/>
</dbReference>
<accession>R0M6G8</accession>
<dbReference type="InterPro" id="IPR012976">
    <property type="entry name" value="NOSIC"/>
</dbReference>
<evidence type="ECO:0000256" key="2">
    <source>
        <dbReference type="ARBA" id="ARBA00009211"/>
    </source>
</evidence>
<dbReference type="HOGENOM" id="CLU_505366_0_0_1"/>
<feature type="non-terminal residue" evidence="7">
    <location>
        <position position="539"/>
    </location>
</feature>
<dbReference type="PANTHER" id="PTHR10894">
    <property type="entry name" value="NUCLEOLAR PROTEIN 5 NUCLEOLAR PROTEIN NOP5 NOP58"/>
    <property type="match status" value="1"/>
</dbReference>
<gene>
    <name evidence="7" type="primary">NOL5A</name>
    <name evidence="7" type="ORF">NBO_65g0003</name>
</gene>
<dbReference type="InterPro" id="IPR012974">
    <property type="entry name" value="NOP58/56_N"/>
</dbReference>
<dbReference type="GO" id="GO:0032040">
    <property type="term" value="C:small-subunit processome"/>
    <property type="evidence" value="ECO:0007669"/>
    <property type="project" value="InterPro"/>
</dbReference>
<dbReference type="OrthoDB" id="6780543at2759"/>
<dbReference type="Pfam" id="PF08156">
    <property type="entry name" value="NOP5NT"/>
    <property type="match status" value="1"/>
</dbReference>
<dbReference type="GO" id="GO:0042254">
    <property type="term" value="P:ribosome biogenesis"/>
    <property type="evidence" value="ECO:0007669"/>
    <property type="project" value="UniProtKB-KW"/>
</dbReference>